<dbReference type="CDD" id="cd18095">
    <property type="entry name" value="SpoU-like_rRNA-MTase"/>
    <property type="match status" value="1"/>
</dbReference>
<protein>
    <submittedName>
        <fullName evidence="4">TrmH family tRNA/rRNA methyltransferase</fullName>
        <ecNumber evidence="4">2.1.1.-</ecNumber>
    </submittedName>
</protein>
<dbReference type="InterPro" id="IPR001537">
    <property type="entry name" value="SpoU_MeTrfase"/>
</dbReference>
<dbReference type="SUPFAM" id="SSF75217">
    <property type="entry name" value="alpha/beta knot"/>
    <property type="match status" value="1"/>
</dbReference>
<dbReference type="GO" id="GO:0003723">
    <property type="term" value="F:RNA binding"/>
    <property type="evidence" value="ECO:0007669"/>
    <property type="project" value="InterPro"/>
</dbReference>
<dbReference type="Proteomes" id="UP000319817">
    <property type="component" value="Chromosome"/>
</dbReference>
<dbReference type="AlphaFoldDB" id="A0A517NVA8"/>
<evidence type="ECO:0000313" key="4">
    <source>
        <dbReference type="EMBL" id="QDT11056.1"/>
    </source>
</evidence>
<evidence type="ECO:0000256" key="2">
    <source>
        <dbReference type="ARBA" id="ARBA00022679"/>
    </source>
</evidence>
<accession>A0A517NVA8</accession>
<dbReference type="EMBL" id="CP036526">
    <property type="protein sequence ID" value="QDT11056.1"/>
    <property type="molecule type" value="Genomic_DNA"/>
</dbReference>
<gene>
    <name evidence="4" type="ORF">K239x_30500</name>
</gene>
<feature type="domain" description="tRNA/rRNA methyltransferase SpoU type" evidence="3">
    <location>
        <begin position="122"/>
        <end position="264"/>
    </location>
</feature>
<dbReference type="InterPro" id="IPR029064">
    <property type="entry name" value="Ribosomal_eL30-like_sf"/>
</dbReference>
<dbReference type="Gene3D" id="3.30.1330.30">
    <property type="match status" value="1"/>
</dbReference>
<dbReference type="PANTHER" id="PTHR43191">
    <property type="entry name" value="RRNA METHYLTRANSFERASE 3"/>
    <property type="match status" value="1"/>
</dbReference>
<dbReference type="InterPro" id="IPR029026">
    <property type="entry name" value="tRNA_m1G_MTases_N"/>
</dbReference>
<organism evidence="4 5">
    <name type="scientific">Stieleria marina</name>
    <dbReference type="NCBI Taxonomy" id="1930275"/>
    <lineage>
        <taxon>Bacteria</taxon>
        <taxon>Pseudomonadati</taxon>
        <taxon>Planctomycetota</taxon>
        <taxon>Planctomycetia</taxon>
        <taxon>Pirellulales</taxon>
        <taxon>Pirellulaceae</taxon>
        <taxon>Stieleria</taxon>
    </lineage>
</organism>
<dbReference type="Pfam" id="PF00588">
    <property type="entry name" value="SpoU_methylase"/>
    <property type="match status" value="1"/>
</dbReference>
<dbReference type="OrthoDB" id="9794400at2"/>
<dbReference type="GO" id="GO:0032259">
    <property type="term" value="P:methylation"/>
    <property type="evidence" value="ECO:0007669"/>
    <property type="project" value="UniProtKB-KW"/>
</dbReference>
<sequence length="268" mass="29318">MRPIQIVDPRDPRVASYVDLRRSRAGSGQAAVQAGTFIAEGRLVVERLIASDYELQSVLVQQGREEAFLDQLNSDTPVYTMASELISQVVGFDFHRGVIACGKRRDISAFGEQHNVSLLGRLSLCLLGMSEQENLGSILRSAAALGVHNVFLGPGTIDPLSRRVIRVSMATALKHRYFRMTDPGTELTVLQQRGVRTIASTLADPSQMITDFQRDDRPMILIIGNEAKGIEPIVQAAVSDRVKIPMSNQVDSLNASVAAAILMYELAK</sequence>
<proteinExistence type="predicted"/>
<dbReference type="InterPro" id="IPR029028">
    <property type="entry name" value="Alpha/beta_knot_MTases"/>
</dbReference>
<name>A0A517NVA8_9BACT</name>
<evidence type="ECO:0000256" key="1">
    <source>
        <dbReference type="ARBA" id="ARBA00022603"/>
    </source>
</evidence>
<dbReference type="GO" id="GO:0006396">
    <property type="term" value="P:RNA processing"/>
    <property type="evidence" value="ECO:0007669"/>
    <property type="project" value="InterPro"/>
</dbReference>
<keyword evidence="1 4" id="KW-0489">Methyltransferase</keyword>
<keyword evidence="2 4" id="KW-0808">Transferase</keyword>
<dbReference type="Gene3D" id="3.40.1280.10">
    <property type="match status" value="1"/>
</dbReference>
<reference evidence="4 5" key="1">
    <citation type="submission" date="2019-02" db="EMBL/GenBank/DDBJ databases">
        <title>Deep-cultivation of Planctomycetes and their phenomic and genomic characterization uncovers novel biology.</title>
        <authorList>
            <person name="Wiegand S."/>
            <person name="Jogler M."/>
            <person name="Boedeker C."/>
            <person name="Pinto D."/>
            <person name="Vollmers J."/>
            <person name="Rivas-Marin E."/>
            <person name="Kohn T."/>
            <person name="Peeters S.H."/>
            <person name="Heuer A."/>
            <person name="Rast P."/>
            <person name="Oberbeckmann S."/>
            <person name="Bunk B."/>
            <person name="Jeske O."/>
            <person name="Meyerdierks A."/>
            <person name="Storesund J.E."/>
            <person name="Kallscheuer N."/>
            <person name="Luecker S."/>
            <person name="Lage O.M."/>
            <person name="Pohl T."/>
            <person name="Merkel B.J."/>
            <person name="Hornburger P."/>
            <person name="Mueller R.-W."/>
            <person name="Bruemmer F."/>
            <person name="Labrenz M."/>
            <person name="Spormann A.M."/>
            <person name="Op den Camp H."/>
            <person name="Overmann J."/>
            <person name="Amann R."/>
            <person name="Jetten M.S.M."/>
            <person name="Mascher T."/>
            <person name="Medema M.H."/>
            <person name="Devos D.P."/>
            <person name="Kaster A.-K."/>
            <person name="Ovreas L."/>
            <person name="Rohde M."/>
            <person name="Galperin M.Y."/>
            <person name="Jogler C."/>
        </authorList>
    </citation>
    <scope>NUCLEOTIDE SEQUENCE [LARGE SCALE GENOMIC DNA]</scope>
    <source>
        <strain evidence="4 5">K23_9</strain>
    </source>
</reference>
<dbReference type="EC" id="2.1.1.-" evidence="4"/>
<dbReference type="InterPro" id="IPR051259">
    <property type="entry name" value="rRNA_Methyltransferase"/>
</dbReference>
<keyword evidence="5" id="KW-1185">Reference proteome</keyword>
<evidence type="ECO:0000313" key="5">
    <source>
        <dbReference type="Proteomes" id="UP000319817"/>
    </source>
</evidence>
<dbReference type="GO" id="GO:0008173">
    <property type="term" value="F:RNA methyltransferase activity"/>
    <property type="evidence" value="ECO:0007669"/>
    <property type="project" value="InterPro"/>
</dbReference>
<dbReference type="RefSeq" id="WP_145418810.1">
    <property type="nucleotide sequence ID" value="NZ_CP036526.1"/>
</dbReference>
<evidence type="ECO:0000259" key="3">
    <source>
        <dbReference type="Pfam" id="PF00588"/>
    </source>
</evidence>
<dbReference type="PANTHER" id="PTHR43191:SF12">
    <property type="entry name" value="RRNA METHYLASE"/>
    <property type="match status" value="1"/>
</dbReference>
<dbReference type="SUPFAM" id="SSF55315">
    <property type="entry name" value="L30e-like"/>
    <property type="match status" value="1"/>
</dbReference>